<reference evidence="1 2" key="1">
    <citation type="journal article" date="2018" name="Front. Microbiol.">
        <title>Phylogeny of Vibrio vulnificus from the Analysis of the Core-Genome: Implications for Intra-Species Taxonomy.</title>
        <authorList>
            <person name="Roig F.J."/>
            <person name="Gonzalez-Candelas F."/>
            <person name="Sanjuan E."/>
            <person name="Fouz B."/>
            <person name="Feil E.J."/>
            <person name="Llorens C."/>
            <person name="Baker-Austin C."/>
            <person name="Oliver J.D."/>
            <person name="Danin-Poleg Y."/>
            <person name="Gibas C.J."/>
            <person name="Kashi Y."/>
            <person name="Gulig P.A."/>
            <person name="Morrison S.S."/>
            <person name="Amaro C."/>
        </authorList>
    </citation>
    <scope>NUCLEOTIDE SEQUENCE [LARGE SCALE GENOMIC DNA]</scope>
    <source>
        <strain evidence="1 2">CECT4608</strain>
    </source>
</reference>
<comment type="caution">
    <text evidence="1">The sequence shown here is derived from an EMBL/GenBank/DDBJ whole genome shotgun (WGS) entry which is preliminary data.</text>
</comment>
<protein>
    <submittedName>
        <fullName evidence="1">Uncharacterized protein</fullName>
    </submittedName>
</protein>
<dbReference type="RefSeq" id="WP_103200543.1">
    <property type="nucleotide sequence ID" value="NZ_PDGH01000101.1"/>
</dbReference>
<dbReference type="AlphaFoldDB" id="A0A2S3R1T4"/>
<dbReference type="EMBL" id="PDGH01000101">
    <property type="protein sequence ID" value="POB47057.1"/>
    <property type="molecule type" value="Genomic_DNA"/>
</dbReference>
<evidence type="ECO:0000313" key="2">
    <source>
        <dbReference type="Proteomes" id="UP000237466"/>
    </source>
</evidence>
<name>A0A2S3R1T4_VIBVL</name>
<gene>
    <name evidence="1" type="ORF">CRN52_13345</name>
</gene>
<organism evidence="1 2">
    <name type="scientific">Vibrio vulnificus</name>
    <dbReference type="NCBI Taxonomy" id="672"/>
    <lineage>
        <taxon>Bacteria</taxon>
        <taxon>Pseudomonadati</taxon>
        <taxon>Pseudomonadota</taxon>
        <taxon>Gammaproteobacteria</taxon>
        <taxon>Vibrionales</taxon>
        <taxon>Vibrionaceae</taxon>
        <taxon>Vibrio</taxon>
    </lineage>
</organism>
<evidence type="ECO:0000313" key="1">
    <source>
        <dbReference type="EMBL" id="POB47057.1"/>
    </source>
</evidence>
<accession>A0A2S3R1T4</accession>
<dbReference type="Proteomes" id="UP000237466">
    <property type="component" value="Unassembled WGS sequence"/>
</dbReference>
<sequence length="250" mass="27973">MILQTFFDLSCNTHTRLIWAFRDSANGGWSSSLSGSITIPAILVSSTEVARFELACIHHIFVRHTLNYAGEGSKLNVVVSNDSAYKALLFALGREPENEPVASCLDQDATKRLAFYADFSKYVFPEAKVDNDGKQTPKNLPEKLRHKEHFSYSEIEQYRFIRLPSIRQTTTGSSVIFTKKGLEDFTKELSATNIKPKNVLKAISTAFMNSELVRETSDLVIRYSVSYGVYFVAAVDEASGGLSITSVYRR</sequence>
<proteinExistence type="predicted"/>